<reference evidence="3 4" key="1">
    <citation type="journal article" date="2015" name="Parasit. Vectors">
        <title>Draft genome of the scabies mite.</title>
        <authorList>
            <person name="Rider S.D.Jr."/>
            <person name="Morgan M.S."/>
            <person name="Arlian L.G."/>
        </authorList>
    </citation>
    <scope>NUCLEOTIDE SEQUENCE [LARGE SCALE GENOMIC DNA]</scope>
    <source>
        <strain evidence="3">Arlian Lab</strain>
    </source>
</reference>
<keyword evidence="2" id="KW-0472">Membrane</keyword>
<dbReference type="VEuPathDB" id="VectorBase:SSCA003282"/>
<evidence type="ECO:0000313" key="3">
    <source>
        <dbReference type="EMBL" id="KPM10774.1"/>
    </source>
</evidence>
<feature type="compositionally biased region" description="Polar residues" evidence="1">
    <location>
        <begin position="1"/>
        <end position="13"/>
    </location>
</feature>
<name>A0A132AIF8_SARSC</name>
<organism evidence="3 4">
    <name type="scientific">Sarcoptes scabiei</name>
    <name type="common">Itch mite</name>
    <name type="synonym">Acarus scabiei</name>
    <dbReference type="NCBI Taxonomy" id="52283"/>
    <lineage>
        <taxon>Eukaryota</taxon>
        <taxon>Metazoa</taxon>
        <taxon>Ecdysozoa</taxon>
        <taxon>Arthropoda</taxon>
        <taxon>Chelicerata</taxon>
        <taxon>Arachnida</taxon>
        <taxon>Acari</taxon>
        <taxon>Acariformes</taxon>
        <taxon>Sarcoptiformes</taxon>
        <taxon>Astigmata</taxon>
        <taxon>Psoroptidia</taxon>
        <taxon>Sarcoptoidea</taxon>
        <taxon>Sarcoptidae</taxon>
        <taxon>Sarcoptinae</taxon>
        <taxon>Sarcoptes</taxon>
    </lineage>
</organism>
<feature type="non-terminal residue" evidence="3">
    <location>
        <position position="238"/>
    </location>
</feature>
<dbReference type="OrthoDB" id="6234674at2759"/>
<sequence length="238" mass="25662">QNIVSDSNDSLNLDRNVPNKNHDDLQSSDLLNEDDDSSSLSASPSLSSSISAPPSSSSSSSSSSKSMGSSPGPPRNISIEKMAQGWVVSWLPPKNLPSFTPVAYYSVEHREGESQWIMSEQISQDNAYLIKELKTSVKYTIRVWAFSILGVGSVSSAIEYKISNNSGNMKGSRAITAGVVGSVLFFVAAIILSVCAVKICNKRKQRKMEKAYMMVTCPVMDGVNGTHSHHGSPVTLKQ</sequence>
<dbReference type="InterPro" id="IPR036116">
    <property type="entry name" value="FN3_sf"/>
</dbReference>
<dbReference type="SMART" id="SM00060">
    <property type="entry name" value="FN3"/>
    <property type="match status" value="1"/>
</dbReference>
<feature type="transmembrane region" description="Helical" evidence="2">
    <location>
        <begin position="139"/>
        <end position="158"/>
    </location>
</feature>
<dbReference type="Proteomes" id="UP000616769">
    <property type="component" value="Unassembled WGS sequence"/>
</dbReference>
<dbReference type="CDD" id="cd00063">
    <property type="entry name" value="FN3"/>
    <property type="match status" value="1"/>
</dbReference>
<dbReference type="PROSITE" id="PS50853">
    <property type="entry name" value="FN3"/>
    <property type="match status" value="1"/>
</dbReference>
<dbReference type="Pfam" id="PF00041">
    <property type="entry name" value="fn3"/>
    <property type="match status" value="1"/>
</dbReference>
<feature type="transmembrane region" description="Helical" evidence="2">
    <location>
        <begin position="178"/>
        <end position="200"/>
    </location>
</feature>
<protein>
    <submittedName>
        <fullName evidence="3">Turtle-like protein 1</fullName>
    </submittedName>
</protein>
<dbReference type="SUPFAM" id="SSF49265">
    <property type="entry name" value="Fibronectin type III"/>
    <property type="match status" value="1"/>
</dbReference>
<dbReference type="AlphaFoldDB" id="A0A132AIF8"/>
<dbReference type="EMBL" id="JXLN01015731">
    <property type="protein sequence ID" value="KPM10774.1"/>
    <property type="molecule type" value="Genomic_DNA"/>
</dbReference>
<proteinExistence type="predicted"/>
<keyword evidence="2" id="KW-0812">Transmembrane</keyword>
<evidence type="ECO:0000256" key="2">
    <source>
        <dbReference type="SAM" id="Phobius"/>
    </source>
</evidence>
<keyword evidence="2" id="KW-1133">Transmembrane helix</keyword>
<gene>
    <name evidence="3" type="ORF">QR98_0093370</name>
</gene>
<accession>A0A132AIF8</accession>
<dbReference type="InterPro" id="IPR003961">
    <property type="entry name" value="FN3_dom"/>
</dbReference>
<comment type="caution">
    <text evidence="3">The sequence shown here is derived from an EMBL/GenBank/DDBJ whole genome shotgun (WGS) entry which is preliminary data.</text>
</comment>
<dbReference type="InterPro" id="IPR013783">
    <property type="entry name" value="Ig-like_fold"/>
</dbReference>
<dbReference type="Gene3D" id="2.60.40.10">
    <property type="entry name" value="Immunoglobulins"/>
    <property type="match status" value="1"/>
</dbReference>
<evidence type="ECO:0000256" key="1">
    <source>
        <dbReference type="SAM" id="MobiDB-lite"/>
    </source>
</evidence>
<feature type="compositionally biased region" description="Low complexity" evidence="1">
    <location>
        <begin position="38"/>
        <end position="70"/>
    </location>
</feature>
<evidence type="ECO:0000313" key="4">
    <source>
        <dbReference type="Proteomes" id="UP000616769"/>
    </source>
</evidence>
<feature type="region of interest" description="Disordered" evidence="1">
    <location>
        <begin position="1"/>
        <end position="76"/>
    </location>
</feature>